<comment type="caution">
    <text evidence="6">The sequence shown here is derived from an EMBL/GenBank/DDBJ whole genome shotgun (WGS) entry which is preliminary data.</text>
</comment>
<dbReference type="Gene3D" id="1.20.5.170">
    <property type="match status" value="1"/>
</dbReference>
<gene>
    <name evidence="6" type="ORF">OHK93_006064</name>
</gene>
<dbReference type="PANTHER" id="PTHR40621:SF9">
    <property type="entry name" value="MEAB PROTEIN"/>
    <property type="match status" value="1"/>
</dbReference>
<dbReference type="InterPro" id="IPR050936">
    <property type="entry name" value="AP-1-like"/>
</dbReference>
<keyword evidence="7" id="KW-1185">Reference proteome</keyword>
<name>A0AA43QJA8_9LECA</name>
<evidence type="ECO:0000313" key="7">
    <source>
        <dbReference type="Proteomes" id="UP001161017"/>
    </source>
</evidence>
<proteinExistence type="predicted"/>
<feature type="region of interest" description="Disordered" evidence="4">
    <location>
        <begin position="128"/>
        <end position="189"/>
    </location>
</feature>
<sequence>MSDVDGGSAVPKVEPYEEDEFSDSDQEPEDPSNTQEPAQIYATSEERKQRNRQAQAAFRERRTEYIKQLETTIKHHEDTLQSLQQSHRSAADECLMLRYKNSLLERILLEKGIDVQAELKVKTEGSHVLSQPPSATAPFQHSAVHKAAQNHPGMPRTGATMQPMTPTTTDEGRGSDVGSKSGPQSDFYPQSYQAHFDQLEREYDAHANMLDDGDSSDTPNEPSSNGPGPYPHPHSYHPHQNMPPGTAVTMGMQTQQPMPPPMHPQHVPHPQHPQHPQQVPQVPQVPQQQRQPVDPNNPMYGVMNQNFDAYDPNLDSDPFGLTASMHFPTQFTYPESVRRR</sequence>
<feature type="compositionally biased region" description="Polar residues" evidence="4">
    <location>
        <begin position="159"/>
        <end position="169"/>
    </location>
</feature>
<dbReference type="PROSITE" id="PS00036">
    <property type="entry name" value="BZIP_BASIC"/>
    <property type="match status" value="1"/>
</dbReference>
<organism evidence="6 7">
    <name type="scientific">Ramalina farinacea</name>
    <dbReference type="NCBI Taxonomy" id="258253"/>
    <lineage>
        <taxon>Eukaryota</taxon>
        <taxon>Fungi</taxon>
        <taxon>Dikarya</taxon>
        <taxon>Ascomycota</taxon>
        <taxon>Pezizomycotina</taxon>
        <taxon>Lecanoromycetes</taxon>
        <taxon>OSLEUM clade</taxon>
        <taxon>Lecanoromycetidae</taxon>
        <taxon>Lecanorales</taxon>
        <taxon>Lecanorineae</taxon>
        <taxon>Ramalinaceae</taxon>
        <taxon>Ramalina</taxon>
    </lineage>
</organism>
<evidence type="ECO:0000256" key="1">
    <source>
        <dbReference type="ARBA" id="ARBA00004123"/>
    </source>
</evidence>
<reference evidence="6" key="1">
    <citation type="journal article" date="2023" name="Genome Biol. Evol.">
        <title>First Whole Genome Sequence and Flow Cytometry Genome Size Data for the Lichen-Forming Fungus Ramalina farinacea (Ascomycota).</title>
        <authorList>
            <person name="Llewellyn T."/>
            <person name="Mian S."/>
            <person name="Hill R."/>
            <person name="Leitch I.J."/>
            <person name="Gaya E."/>
        </authorList>
    </citation>
    <scope>NUCLEOTIDE SEQUENCE</scope>
    <source>
        <strain evidence="6">LIQ254RAFAR</strain>
    </source>
</reference>
<dbReference type="CDD" id="cd14688">
    <property type="entry name" value="bZIP_YAP"/>
    <property type="match status" value="1"/>
</dbReference>
<dbReference type="Proteomes" id="UP001161017">
    <property type="component" value="Unassembled WGS sequence"/>
</dbReference>
<dbReference type="GO" id="GO:0001228">
    <property type="term" value="F:DNA-binding transcription activator activity, RNA polymerase II-specific"/>
    <property type="evidence" value="ECO:0007669"/>
    <property type="project" value="TreeGrafter"/>
</dbReference>
<feature type="region of interest" description="Disordered" evidence="4">
    <location>
        <begin position="1"/>
        <end position="58"/>
    </location>
</feature>
<dbReference type="GO" id="GO:0090575">
    <property type="term" value="C:RNA polymerase II transcription regulator complex"/>
    <property type="evidence" value="ECO:0007669"/>
    <property type="project" value="TreeGrafter"/>
</dbReference>
<feature type="coiled-coil region" evidence="3">
    <location>
        <begin position="66"/>
        <end position="93"/>
    </location>
</feature>
<evidence type="ECO:0000259" key="5">
    <source>
        <dbReference type="PROSITE" id="PS00036"/>
    </source>
</evidence>
<dbReference type="SMART" id="SM00338">
    <property type="entry name" value="BRLZ"/>
    <property type="match status" value="1"/>
</dbReference>
<evidence type="ECO:0000256" key="3">
    <source>
        <dbReference type="SAM" id="Coils"/>
    </source>
</evidence>
<evidence type="ECO:0000256" key="4">
    <source>
        <dbReference type="SAM" id="MobiDB-lite"/>
    </source>
</evidence>
<dbReference type="SUPFAM" id="SSF57959">
    <property type="entry name" value="Leucine zipper domain"/>
    <property type="match status" value="1"/>
</dbReference>
<dbReference type="AlphaFoldDB" id="A0AA43QJA8"/>
<feature type="domain" description="BZIP" evidence="5">
    <location>
        <begin position="47"/>
        <end position="61"/>
    </location>
</feature>
<feature type="compositionally biased region" description="Low complexity" evidence="4">
    <location>
        <begin position="274"/>
        <end position="293"/>
    </location>
</feature>
<keyword evidence="2" id="KW-0539">Nucleus</keyword>
<feature type="compositionally biased region" description="Polar residues" evidence="4">
    <location>
        <begin position="128"/>
        <end position="139"/>
    </location>
</feature>
<dbReference type="GO" id="GO:0000976">
    <property type="term" value="F:transcription cis-regulatory region binding"/>
    <property type="evidence" value="ECO:0007669"/>
    <property type="project" value="InterPro"/>
</dbReference>
<evidence type="ECO:0000313" key="6">
    <source>
        <dbReference type="EMBL" id="MDI1486802.1"/>
    </source>
</evidence>
<protein>
    <recommendedName>
        <fullName evidence="5">BZIP domain-containing protein</fullName>
    </recommendedName>
</protein>
<feature type="region of interest" description="Disordered" evidence="4">
    <location>
        <begin position="208"/>
        <end position="299"/>
    </location>
</feature>
<feature type="compositionally biased region" description="Acidic residues" evidence="4">
    <location>
        <begin position="16"/>
        <end position="30"/>
    </location>
</feature>
<keyword evidence="3" id="KW-0175">Coiled coil</keyword>
<evidence type="ECO:0000256" key="2">
    <source>
        <dbReference type="ARBA" id="ARBA00023242"/>
    </source>
</evidence>
<dbReference type="InterPro" id="IPR046347">
    <property type="entry name" value="bZIP_sf"/>
</dbReference>
<dbReference type="EMBL" id="JAPUFD010000004">
    <property type="protein sequence ID" value="MDI1486802.1"/>
    <property type="molecule type" value="Genomic_DNA"/>
</dbReference>
<dbReference type="PANTHER" id="PTHR40621">
    <property type="entry name" value="TRANSCRIPTION FACTOR KAPC-RELATED"/>
    <property type="match status" value="1"/>
</dbReference>
<dbReference type="Pfam" id="PF00170">
    <property type="entry name" value="bZIP_1"/>
    <property type="match status" value="1"/>
</dbReference>
<accession>A0AA43QJA8</accession>
<comment type="subcellular location">
    <subcellularLocation>
        <location evidence="1">Nucleus</location>
    </subcellularLocation>
</comment>
<dbReference type="InterPro" id="IPR004827">
    <property type="entry name" value="bZIP"/>
</dbReference>